<dbReference type="EMBL" id="ASPP01003998">
    <property type="protein sequence ID" value="ETO32693.1"/>
    <property type="molecule type" value="Genomic_DNA"/>
</dbReference>
<organism evidence="1 2">
    <name type="scientific">Reticulomyxa filosa</name>
    <dbReference type="NCBI Taxonomy" id="46433"/>
    <lineage>
        <taxon>Eukaryota</taxon>
        <taxon>Sar</taxon>
        <taxon>Rhizaria</taxon>
        <taxon>Retaria</taxon>
        <taxon>Foraminifera</taxon>
        <taxon>Monothalamids</taxon>
        <taxon>Reticulomyxidae</taxon>
        <taxon>Reticulomyxa</taxon>
    </lineage>
</organism>
<reference evidence="1 2" key="1">
    <citation type="journal article" date="2013" name="Curr. Biol.">
        <title>The Genome of the Foraminiferan Reticulomyxa filosa.</title>
        <authorList>
            <person name="Glockner G."/>
            <person name="Hulsmann N."/>
            <person name="Schleicher M."/>
            <person name="Noegel A.A."/>
            <person name="Eichinger L."/>
            <person name="Gallinger C."/>
            <person name="Pawlowski J."/>
            <person name="Sierra R."/>
            <person name="Euteneuer U."/>
            <person name="Pillet L."/>
            <person name="Moustafa A."/>
            <person name="Platzer M."/>
            <person name="Groth M."/>
            <person name="Szafranski K."/>
            <person name="Schliwa M."/>
        </authorList>
    </citation>
    <scope>NUCLEOTIDE SEQUENCE [LARGE SCALE GENOMIC DNA]</scope>
</reference>
<keyword evidence="2" id="KW-1185">Reference proteome</keyword>
<proteinExistence type="predicted"/>
<gene>
    <name evidence="1" type="ORF">RFI_04423</name>
</gene>
<name>X6P3I9_RETFI</name>
<comment type="caution">
    <text evidence="1">The sequence shown here is derived from an EMBL/GenBank/DDBJ whole genome shotgun (WGS) entry which is preliminary data.</text>
</comment>
<evidence type="ECO:0000313" key="2">
    <source>
        <dbReference type="Proteomes" id="UP000023152"/>
    </source>
</evidence>
<sequence length="240" mass="27341">MNILFHKTYFFLYLKRYWMNFCNNDASRRANNLFVKQDKYFSLRKNNVAQKRYLVEMEKILLNGNEEELRLCVESDVSKRLIEWFVSSEGTTTIVSQQRIIREESKSAEGRSSSSNLNAGANANANKHVKYAHEDMVVYVKLYGKPLSEGPISSQVVSSSTTIGSGRSGQVLDKLKELEMKLIESQDESLLCGVALGPVKGVQEFINLCSEEQKSIIQLTFDSIGIKRRYPISVKIKEAY</sequence>
<protein>
    <submittedName>
        <fullName evidence="1">Uncharacterized protein</fullName>
    </submittedName>
</protein>
<dbReference type="AlphaFoldDB" id="X6P3I9"/>
<accession>X6P3I9</accession>
<evidence type="ECO:0000313" key="1">
    <source>
        <dbReference type="EMBL" id="ETO32693.1"/>
    </source>
</evidence>
<dbReference type="Proteomes" id="UP000023152">
    <property type="component" value="Unassembled WGS sequence"/>
</dbReference>